<dbReference type="Proteomes" id="UP000277256">
    <property type="component" value="Unassembled WGS sequence"/>
</dbReference>
<dbReference type="AlphaFoldDB" id="A0A426V130"/>
<sequence>MSHQRSLVPPPSDERAVFVGILPEAFGPGELPPGLTAEDLAGQIERGIAAMREAGVDVEFAGIGTDPDEAEAELRKRLAARPAGLALVGGGIRLLPDNTVLFERIVNVLVDARPGIRLSFNTNPENSLEALRRWLDR</sequence>
<proteinExistence type="predicted"/>
<protein>
    <submittedName>
        <fullName evidence="1">Uncharacterized protein</fullName>
    </submittedName>
</protein>
<reference evidence="1 2" key="1">
    <citation type="submission" date="2018-12" db="EMBL/GenBank/DDBJ databases">
        <title>Glycomyces sp. YIM 121974 draft genome.</title>
        <authorList>
            <person name="Li Q."/>
        </authorList>
    </citation>
    <scope>NUCLEOTIDE SEQUENCE [LARGE SCALE GENOMIC DNA]</scope>
    <source>
        <strain evidence="1 2">YIM 121974</strain>
    </source>
</reference>
<dbReference type="OrthoDB" id="1495085at2"/>
<gene>
    <name evidence="1" type="ORF">EIW28_08380</name>
</gene>
<dbReference type="EMBL" id="RSEB01000002">
    <property type="protein sequence ID" value="RRS00562.1"/>
    <property type="molecule type" value="Genomic_DNA"/>
</dbReference>
<comment type="caution">
    <text evidence="1">The sequence shown here is derived from an EMBL/GenBank/DDBJ whole genome shotgun (WGS) entry which is preliminary data.</text>
</comment>
<keyword evidence="2" id="KW-1185">Reference proteome</keyword>
<evidence type="ECO:0000313" key="2">
    <source>
        <dbReference type="Proteomes" id="UP000277256"/>
    </source>
</evidence>
<dbReference type="RefSeq" id="WP_125247241.1">
    <property type="nucleotide sequence ID" value="NZ_RSEB01000002.1"/>
</dbReference>
<organism evidence="1 2">
    <name type="scientific">Glycomyces terrestris</name>
    <dbReference type="NCBI Taxonomy" id="2493553"/>
    <lineage>
        <taxon>Bacteria</taxon>
        <taxon>Bacillati</taxon>
        <taxon>Actinomycetota</taxon>
        <taxon>Actinomycetes</taxon>
        <taxon>Glycomycetales</taxon>
        <taxon>Glycomycetaceae</taxon>
        <taxon>Glycomyces</taxon>
    </lineage>
</organism>
<accession>A0A426V130</accession>
<evidence type="ECO:0000313" key="1">
    <source>
        <dbReference type="EMBL" id="RRS00562.1"/>
    </source>
</evidence>
<name>A0A426V130_9ACTN</name>